<reference evidence="4" key="1">
    <citation type="submission" date="2025-08" db="UniProtKB">
        <authorList>
            <consortium name="RefSeq"/>
        </authorList>
    </citation>
    <scope>IDENTIFICATION</scope>
    <source>
        <tissue evidence="4">Muscle</tissue>
    </source>
</reference>
<feature type="chain" id="PRO_5046453486" evidence="1">
    <location>
        <begin position="21"/>
        <end position="159"/>
    </location>
</feature>
<dbReference type="Gene3D" id="2.60.40.4060">
    <property type="entry name" value="Reeler domain"/>
    <property type="match status" value="1"/>
</dbReference>
<dbReference type="PROSITE" id="PS51019">
    <property type="entry name" value="REELIN"/>
    <property type="match status" value="1"/>
</dbReference>
<dbReference type="PANTHER" id="PTHR45828:SF40">
    <property type="entry name" value="REELIN DOMAIN-CONTAINING PROTEIN"/>
    <property type="match status" value="1"/>
</dbReference>
<dbReference type="RefSeq" id="XP_013794866.1">
    <property type="nucleotide sequence ID" value="XM_013939412.2"/>
</dbReference>
<dbReference type="CDD" id="cd08544">
    <property type="entry name" value="Reeler"/>
    <property type="match status" value="1"/>
</dbReference>
<name>A0ABM1C626_LIMPO</name>
<sequence>MRLMYLLAVLVYVFVPTVYGYPSGAPIEACESLTPRHGKNQPQPSRYSPFKITQSTDQYAPGDVVTVKIRGSRDHSFSGFFVKAYDPATGAPIGKFQDGKGLKIYNSETCSGATHSDNVRKRGAVLVWEAPQSKGRVAFKVTVLKRFSEFYTNLEPSLE</sequence>
<keyword evidence="1" id="KW-0732">Signal</keyword>
<dbReference type="PANTHER" id="PTHR45828">
    <property type="entry name" value="CYTOCHROME B561/FERRIC REDUCTASE TRANSMEMBRANE"/>
    <property type="match status" value="1"/>
</dbReference>
<dbReference type="Proteomes" id="UP000694941">
    <property type="component" value="Unplaced"/>
</dbReference>
<gene>
    <name evidence="4" type="primary">LOC106478837</name>
</gene>
<evidence type="ECO:0000256" key="1">
    <source>
        <dbReference type="SAM" id="SignalP"/>
    </source>
</evidence>
<feature type="signal peptide" evidence="1">
    <location>
        <begin position="1"/>
        <end position="20"/>
    </location>
</feature>
<dbReference type="InterPro" id="IPR002861">
    <property type="entry name" value="Reeler_dom"/>
</dbReference>
<evidence type="ECO:0000313" key="4">
    <source>
        <dbReference type="RefSeq" id="XP_013794866.1"/>
    </source>
</evidence>
<organism evidence="3 4">
    <name type="scientific">Limulus polyphemus</name>
    <name type="common">Atlantic horseshoe crab</name>
    <dbReference type="NCBI Taxonomy" id="6850"/>
    <lineage>
        <taxon>Eukaryota</taxon>
        <taxon>Metazoa</taxon>
        <taxon>Ecdysozoa</taxon>
        <taxon>Arthropoda</taxon>
        <taxon>Chelicerata</taxon>
        <taxon>Merostomata</taxon>
        <taxon>Xiphosura</taxon>
        <taxon>Limulidae</taxon>
        <taxon>Limulus</taxon>
    </lineage>
</organism>
<evidence type="ECO:0000259" key="2">
    <source>
        <dbReference type="PROSITE" id="PS51019"/>
    </source>
</evidence>
<evidence type="ECO:0000313" key="3">
    <source>
        <dbReference type="Proteomes" id="UP000694941"/>
    </source>
</evidence>
<dbReference type="InterPro" id="IPR042307">
    <property type="entry name" value="Reeler_sf"/>
</dbReference>
<dbReference type="GeneID" id="106478837"/>
<dbReference type="InterPro" id="IPR051237">
    <property type="entry name" value="Ferric-chelate_Red/DefProt"/>
</dbReference>
<proteinExistence type="predicted"/>
<feature type="domain" description="Reelin" evidence="2">
    <location>
        <begin position="15"/>
        <end position="159"/>
    </location>
</feature>
<keyword evidence="3" id="KW-1185">Reference proteome</keyword>
<dbReference type="Pfam" id="PF02014">
    <property type="entry name" value="Reeler"/>
    <property type="match status" value="1"/>
</dbReference>
<protein>
    <submittedName>
        <fullName evidence="4">Ferric-chelate reductase 1-like</fullName>
    </submittedName>
</protein>
<accession>A0ABM1C626</accession>